<evidence type="ECO:0000256" key="2">
    <source>
        <dbReference type="ARBA" id="ARBA00022692"/>
    </source>
</evidence>
<dbReference type="Pfam" id="PF00059">
    <property type="entry name" value="Lectin_C"/>
    <property type="match status" value="1"/>
</dbReference>
<dbReference type="InterPro" id="IPR016186">
    <property type="entry name" value="C-type_lectin-like/link_sf"/>
</dbReference>
<evidence type="ECO:0000256" key="10">
    <source>
        <dbReference type="SAM" id="MobiDB-lite"/>
    </source>
</evidence>
<keyword evidence="14" id="KW-1185">Reference proteome</keyword>
<gene>
    <name evidence="13" type="ORF">Y1Q_0000006</name>
</gene>
<evidence type="ECO:0000259" key="12">
    <source>
        <dbReference type="PROSITE" id="PS50041"/>
    </source>
</evidence>
<dbReference type="PANTHER" id="PTHR22800:SF252">
    <property type="entry name" value="NATURAL KILLER CELLS ANTIGEN CD94"/>
    <property type="match status" value="1"/>
</dbReference>
<evidence type="ECO:0000256" key="5">
    <source>
        <dbReference type="ARBA" id="ARBA00022989"/>
    </source>
</evidence>
<proteinExistence type="predicted"/>
<dbReference type="EMBL" id="AKHW03004753">
    <property type="protein sequence ID" value="KYO28794.1"/>
    <property type="molecule type" value="Genomic_DNA"/>
</dbReference>
<dbReference type="InterPro" id="IPR001304">
    <property type="entry name" value="C-type_lectin-like"/>
</dbReference>
<evidence type="ECO:0000256" key="1">
    <source>
        <dbReference type="ARBA" id="ARBA00004606"/>
    </source>
</evidence>
<dbReference type="InterPro" id="IPR050919">
    <property type="entry name" value="NKG2/CD94_NK_receptors"/>
</dbReference>
<feature type="domain" description="C-type lectin" evidence="12">
    <location>
        <begin position="131"/>
        <end position="237"/>
    </location>
</feature>
<evidence type="ECO:0000256" key="8">
    <source>
        <dbReference type="ARBA" id="ARBA00041193"/>
    </source>
</evidence>
<protein>
    <recommendedName>
        <fullName evidence="8">Natural killer cells antigen CD94</fullName>
    </recommendedName>
    <alternativeName>
        <fullName evidence="9">Killer cell lectin-like receptor subfamily D member 1</fullName>
    </alternativeName>
</protein>
<dbReference type="SMART" id="SM00034">
    <property type="entry name" value="CLECT"/>
    <property type="match status" value="1"/>
</dbReference>
<dbReference type="InterPro" id="IPR033992">
    <property type="entry name" value="NKR-like_CTLD"/>
</dbReference>
<feature type="transmembrane region" description="Helical" evidence="11">
    <location>
        <begin position="68"/>
        <end position="93"/>
    </location>
</feature>
<evidence type="ECO:0000313" key="14">
    <source>
        <dbReference type="Proteomes" id="UP000050525"/>
    </source>
</evidence>
<dbReference type="InterPro" id="IPR016187">
    <property type="entry name" value="CTDL_fold"/>
</dbReference>
<evidence type="ECO:0000256" key="9">
    <source>
        <dbReference type="ARBA" id="ARBA00041489"/>
    </source>
</evidence>
<keyword evidence="5 11" id="KW-1133">Transmembrane helix</keyword>
<dbReference type="GO" id="GO:0002223">
    <property type="term" value="P:stimulatory C-type lectin receptor signaling pathway"/>
    <property type="evidence" value="ECO:0007669"/>
    <property type="project" value="TreeGrafter"/>
</dbReference>
<evidence type="ECO:0000256" key="4">
    <source>
        <dbReference type="ARBA" id="ARBA00022968"/>
    </source>
</evidence>
<comment type="subcellular location">
    <subcellularLocation>
        <location evidence="1">Membrane</location>
        <topology evidence="1">Single-pass type II membrane protein</topology>
    </subcellularLocation>
</comment>
<sequence>MDEPQKGSSFRFEPGQLDSSLPPIDTSAPEMSKETVMYADVTFRTPPEQLGKQRSEKSRKKDSCDSALAWRLIAGILGIFCLALLLAVGVLGVKVFQVTHLASRQQVYLSLQKETIEGLTAFPCPQKWFFHGQKCYRFSKKTQSWLKSQAACSANGSRLLQTESKDELDLIDPLASSHWIGLLRDKANGTWVWENGSTFTNDQIPFKHGSYGGDCAVVIHGGFSSDDCSFTRCYICEKSVPSVKPDMSAWDGTWIP</sequence>
<reference evidence="13 14" key="1">
    <citation type="journal article" date="2012" name="Genome Biol.">
        <title>Sequencing three crocodilian genomes to illuminate the evolution of archosaurs and amniotes.</title>
        <authorList>
            <person name="St John J.A."/>
            <person name="Braun E.L."/>
            <person name="Isberg S.R."/>
            <person name="Miles L.G."/>
            <person name="Chong A.Y."/>
            <person name="Gongora J."/>
            <person name="Dalzell P."/>
            <person name="Moran C."/>
            <person name="Bed'hom B."/>
            <person name="Abzhanov A."/>
            <person name="Burgess S.C."/>
            <person name="Cooksey A.M."/>
            <person name="Castoe T.A."/>
            <person name="Crawford N.G."/>
            <person name="Densmore L.D."/>
            <person name="Drew J.C."/>
            <person name="Edwards S.V."/>
            <person name="Faircloth B.C."/>
            <person name="Fujita M.K."/>
            <person name="Greenwold M.J."/>
            <person name="Hoffmann F.G."/>
            <person name="Howard J.M."/>
            <person name="Iguchi T."/>
            <person name="Janes D.E."/>
            <person name="Khan S.Y."/>
            <person name="Kohno S."/>
            <person name="de Koning A.J."/>
            <person name="Lance S.L."/>
            <person name="McCarthy F.M."/>
            <person name="McCormack J.E."/>
            <person name="Merchant M.E."/>
            <person name="Peterson D.G."/>
            <person name="Pollock D.D."/>
            <person name="Pourmand N."/>
            <person name="Raney B.J."/>
            <person name="Roessler K.A."/>
            <person name="Sanford J.R."/>
            <person name="Sawyer R.H."/>
            <person name="Schmidt C.J."/>
            <person name="Triplett E.W."/>
            <person name="Tuberville T.D."/>
            <person name="Venegas-Anaya M."/>
            <person name="Howard J.T."/>
            <person name="Jarvis E.D."/>
            <person name="Guillette L.J.Jr."/>
            <person name="Glenn T.C."/>
            <person name="Green R.E."/>
            <person name="Ray D.A."/>
        </authorList>
    </citation>
    <scope>NUCLEOTIDE SEQUENCE [LARGE SCALE GENOMIC DNA]</scope>
    <source>
        <strain evidence="13">KSC_2009_1</strain>
    </source>
</reference>
<organism evidence="13 14">
    <name type="scientific">Alligator mississippiensis</name>
    <name type="common">American alligator</name>
    <dbReference type="NCBI Taxonomy" id="8496"/>
    <lineage>
        <taxon>Eukaryota</taxon>
        <taxon>Metazoa</taxon>
        <taxon>Chordata</taxon>
        <taxon>Craniata</taxon>
        <taxon>Vertebrata</taxon>
        <taxon>Euteleostomi</taxon>
        <taxon>Archelosauria</taxon>
        <taxon>Archosauria</taxon>
        <taxon>Crocodylia</taxon>
        <taxon>Alligatoridae</taxon>
        <taxon>Alligatorinae</taxon>
        <taxon>Alligator</taxon>
    </lineage>
</organism>
<evidence type="ECO:0000313" key="13">
    <source>
        <dbReference type="EMBL" id="KYO28794.1"/>
    </source>
</evidence>
<dbReference type="Proteomes" id="UP000050525">
    <property type="component" value="Unassembled WGS sequence"/>
</dbReference>
<dbReference type="CDD" id="cd03593">
    <property type="entry name" value="CLECT_NK_receptors_like"/>
    <property type="match status" value="1"/>
</dbReference>
<feature type="region of interest" description="Disordered" evidence="10">
    <location>
        <begin position="1"/>
        <end position="30"/>
    </location>
</feature>
<keyword evidence="7" id="KW-0325">Glycoprotein</keyword>
<keyword evidence="4" id="KW-0735">Signal-anchor</keyword>
<comment type="caution">
    <text evidence="13">The sequence shown here is derived from an EMBL/GenBank/DDBJ whole genome shotgun (WGS) entry which is preliminary data.</text>
</comment>
<dbReference type="GO" id="GO:0045954">
    <property type="term" value="P:positive regulation of natural killer cell mediated cytotoxicity"/>
    <property type="evidence" value="ECO:0007669"/>
    <property type="project" value="TreeGrafter"/>
</dbReference>
<evidence type="ECO:0000256" key="11">
    <source>
        <dbReference type="SAM" id="Phobius"/>
    </source>
</evidence>
<evidence type="ECO:0000256" key="3">
    <source>
        <dbReference type="ARBA" id="ARBA00022734"/>
    </source>
</evidence>
<name>A0A151MWB5_ALLMI</name>
<dbReference type="Gene3D" id="3.10.100.10">
    <property type="entry name" value="Mannose-Binding Protein A, subunit A"/>
    <property type="match status" value="1"/>
</dbReference>
<keyword evidence="6 11" id="KW-0472">Membrane</keyword>
<dbReference type="SUPFAM" id="SSF56436">
    <property type="entry name" value="C-type lectin-like"/>
    <property type="match status" value="1"/>
</dbReference>
<keyword evidence="2 11" id="KW-0812">Transmembrane</keyword>
<accession>A0A151MWB5</accession>
<dbReference type="PROSITE" id="PS50041">
    <property type="entry name" value="C_TYPE_LECTIN_2"/>
    <property type="match status" value="1"/>
</dbReference>
<dbReference type="GO" id="GO:0016020">
    <property type="term" value="C:membrane"/>
    <property type="evidence" value="ECO:0007669"/>
    <property type="project" value="UniProtKB-SubCell"/>
</dbReference>
<evidence type="ECO:0000256" key="7">
    <source>
        <dbReference type="ARBA" id="ARBA00023180"/>
    </source>
</evidence>
<dbReference type="PANTHER" id="PTHR22800">
    <property type="entry name" value="C-TYPE LECTIN PROTEINS"/>
    <property type="match status" value="1"/>
</dbReference>
<evidence type="ECO:0000256" key="6">
    <source>
        <dbReference type="ARBA" id="ARBA00023136"/>
    </source>
</evidence>
<keyword evidence="3" id="KW-0430">Lectin</keyword>
<dbReference type="AlphaFoldDB" id="A0A151MWB5"/>
<dbReference type="GO" id="GO:0030246">
    <property type="term" value="F:carbohydrate binding"/>
    <property type="evidence" value="ECO:0007669"/>
    <property type="project" value="UniProtKB-KW"/>
</dbReference>